<proteinExistence type="predicted"/>
<reference evidence="2" key="1">
    <citation type="journal article" date="2021" name="Proc. Natl. Acad. Sci. U.S.A.">
        <title>A Catalog of Tens of Thousands of Viruses from Human Metagenomes Reveals Hidden Associations with Chronic Diseases.</title>
        <authorList>
            <person name="Tisza M.J."/>
            <person name="Buck C.B."/>
        </authorList>
    </citation>
    <scope>NUCLEOTIDE SEQUENCE</scope>
    <source>
        <strain evidence="2">CtYGJ17</strain>
    </source>
</reference>
<name>A0A8S5TIN2_9CAUD</name>
<evidence type="ECO:0000256" key="1">
    <source>
        <dbReference type="SAM" id="MobiDB-lite"/>
    </source>
</evidence>
<feature type="region of interest" description="Disordered" evidence="1">
    <location>
        <begin position="27"/>
        <end position="46"/>
    </location>
</feature>
<evidence type="ECO:0000313" key="2">
    <source>
        <dbReference type="EMBL" id="DAF62839.1"/>
    </source>
</evidence>
<sequence>MWLWIVLVVLAVMATALAYALCVASSREDRWQEAHPPKSGKGRKDA</sequence>
<accession>A0A8S5TIN2</accession>
<dbReference type="EMBL" id="BK032829">
    <property type="protein sequence ID" value="DAF62839.1"/>
    <property type="molecule type" value="Genomic_DNA"/>
</dbReference>
<organism evidence="2">
    <name type="scientific">Myoviridae sp. ctYGJ17</name>
    <dbReference type="NCBI Taxonomy" id="2827692"/>
    <lineage>
        <taxon>Viruses</taxon>
        <taxon>Duplodnaviria</taxon>
        <taxon>Heunggongvirae</taxon>
        <taxon>Uroviricota</taxon>
        <taxon>Caudoviricetes</taxon>
    </lineage>
</organism>
<protein>
    <submittedName>
        <fullName evidence="2">Uncharacterized protein</fullName>
    </submittedName>
</protein>